<reference evidence="1 2" key="1">
    <citation type="journal article" date="2020" name="Microb. Ecol.">
        <title>Ecogenomics of the Marine Benthic Filamentous Cyanobacterium Adonisia.</title>
        <authorList>
            <person name="Walter J.M."/>
            <person name="Coutinho F.H."/>
            <person name="Leomil L."/>
            <person name="Hargreaves P.I."/>
            <person name="Campeao M.E."/>
            <person name="Vieira V.V."/>
            <person name="Silva B.S."/>
            <person name="Fistarol G.O."/>
            <person name="Salomon P.S."/>
            <person name="Sawabe T."/>
            <person name="Mino S."/>
            <person name="Hosokawa M."/>
            <person name="Miyashita H."/>
            <person name="Maruyama F."/>
            <person name="van Verk M.C."/>
            <person name="Dutilh B.E."/>
            <person name="Thompson C.C."/>
            <person name="Thompson F.L."/>
        </authorList>
    </citation>
    <scope>NUCLEOTIDE SEQUENCE [LARGE SCALE GENOMIC DNA]</scope>
    <source>
        <strain evidence="1 2">CCMR0082</strain>
    </source>
</reference>
<dbReference type="Proteomes" id="UP000473574">
    <property type="component" value="Unassembled WGS sequence"/>
</dbReference>
<comment type="caution">
    <text evidence="1">The sequence shown here is derived from an EMBL/GenBank/DDBJ whole genome shotgun (WGS) entry which is preliminary data.</text>
</comment>
<protein>
    <recommendedName>
        <fullName evidence="3">DUF4159 domain-containing protein</fullName>
    </recommendedName>
</protein>
<evidence type="ECO:0000313" key="1">
    <source>
        <dbReference type="EMBL" id="NEZ64881.1"/>
    </source>
</evidence>
<accession>A0A6M0SA64</accession>
<evidence type="ECO:0000313" key="2">
    <source>
        <dbReference type="Proteomes" id="UP000473574"/>
    </source>
</evidence>
<name>A0A6M0SA64_9CYAN</name>
<dbReference type="RefSeq" id="WP_163665495.1">
    <property type="nucleotide sequence ID" value="NZ_QZCE01000002.1"/>
</dbReference>
<evidence type="ECO:0008006" key="3">
    <source>
        <dbReference type="Google" id="ProtNLM"/>
    </source>
</evidence>
<organism evidence="1 2">
    <name type="scientific">Adonisia turfae CCMR0082</name>
    <dbReference type="NCBI Taxonomy" id="2304604"/>
    <lineage>
        <taxon>Bacteria</taxon>
        <taxon>Bacillati</taxon>
        <taxon>Cyanobacteriota</taxon>
        <taxon>Adonisia</taxon>
        <taxon>Adonisia turfae</taxon>
    </lineage>
</organism>
<dbReference type="EMBL" id="QZCE01000002">
    <property type="protein sequence ID" value="NEZ64881.1"/>
    <property type="molecule type" value="Genomic_DNA"/>
</dbReference>
<dbReference type="AlphaFoldDB" id="A0A6M0SA64"/>
<proteinExistence type="predicted"/>
<gene>
    <name evidence="1" type="ORF">D0962_19160</name>
</gene>
<sequence length="432" mass="47942">MPLQPLQRLHVNDGLLITANLWQVAHSYHQTRQTIHYQSLHQGGIVDGLGVCVAEIPEQASSRYRHPRWLTIQPGLAIDGQGNPIVVSCPESCYLSAQPTEEITIYIVLKHSEQASQMETEIVQDAFQIIEKDVPAEANEVELCRVRLGPGLQTLTNPDNVFSPDVNQLDLRHRQPVQARSSLTCGVDLWSSSSNNVAQFQALFAALPSLAPRLQGHMVDTPLTGDLSYIDYDEFCRTPRPHQHRLADYLQQGGVLLIEATVDHDVLDLYQAELELQQAIAATPAHSAQALRESAQAELSTLQTCIADEVANLAAPIHTFLEIEGLSATVSTATAADRVRQGEFSLVQTQPFHFSHLPTVQRRPIGLYHWGGVVLLMGPLLQAWGANDDLYLDREEIRAAQEFGVNLLTFAARHRQLHQWLMADSSPRSQPV</sequence>